<dbReference type="RefSeq" id="WP_079591763.1">
    <property type="nucleotide sequence ID" value="NZ_FUYX01000009.1"/>
</dbReference>
<organism evidence="1 2">
    <name type="scientific">Bosea thiooxidans</name>
    <dbReference type="NCBI Taxonomy" id="53254"/>
    <lineage>
        <taxon>Bacteria</taxon>
        <taxon>Pseudomonadati</taxon>
        <taxon>Pseudomonadota</taxon>
        <taxon>Alphaproteobacteria</taxon>
        <taxon>Hyphomicrobiales</taxon>
        <taxon>Boseaceae</taxon>
        <taxon>Bosea</taxon>
    </lineage>
</organism>
<reference evidence="1 2" key="1">
    <citation type="submission" date="2017-02" db="EMBL/GenBank/DDBJ databases">
        <authorList>
            <person name="Peterson S.W."/>
        </authorList>
    </citation>
    <scope>NUCLEOTIDE SEQUENCE [LARGE SCALE GENOMIC DNA]</scope>
    <source>
        <strain evidence="1 2">DSM 9653</strain>
    </source>
</reference>
<dbReference type="OrthoDB" id="8163767at2"/>
<evidence type="ECO:0000313" key="2">
    <source>
        <dbReference type="Proteomes" id="UP000190130"/>
    </source>
</evidence>
<dbReference type="AlphaFoldDB" id="A0A1T5FL72"/>
<accession>A0A1T5FL72</accession>
<gene>
    <name evidence="1" type="ORF">SAMN05660750_03329</name>
</gene>
<evidence type="ECO:0000313" key="1">
    <source>
        <dbReference type="EMBL" id="SKB96951.1"/>
    </source>
</evidence>
<sequence>MSLFALAGLAVDLAATPHTLRTNPPGTYVEGEWTQGAVVETPIRAAMQAPSARDLESLPEGERTEGLVTVWSRSPLNTADEDDATRTDEIINTAGEAFRIVRVLHRTEAGFYRAIARLTKYDRGRSVPEPPHLP</sequence>
<name>A0A1T5FL72_9HYPH</name>
<dbReference type="EMBL" id="FUYX01000009">
    <property type="protein sequence ID" value="SKB96951.1"/>
    <property type="molecule type" value="Genomic_DNA"/>
</dbReference>
<dbReference type="Proteomes" id="UP000190130">
    <property type="component" value="Unassembled WGS sequence"/>
</dbReference>
<protein>
    <submittedName>
        <fullName evidence="1">Uncharacterized protein</fullName>
    </submittedName>
</protein>
<proteinExistence type="predicted"/>